<name>A0A0M2H4I8_9MICO</name>
<dbReference type="InterPro" id="IPR023753">
    <property type="entry name" value="FAD/NAD-binding_dom"/>
</dbReference>
<feature type="domain" description="Methyltransferase" evidence="5">
    <location>
        <begin position="349"/>
        <end position="445"/>
    </location>
</feature>
<organism evidence="6 7">
    <name type="scientific">Microbacterium terrae</name>
    <dbReference type="NCBI Taxonomy" id="69369"/>
    <lineage>
        <taxon>Bacteria</taxon>
        <taxon>Bacillati</taxon>
        <taxon>Actinomycetota</taxon>
        <taxon>Actinomycetes</taxon>
        <taxon>Micrococcales</taxon>
        <taxon>Microbacteriaceae</taxon>
        <taxon>Microbacterium</taxon>
    </lineage>
</organism>
<dbReference type="RefSeq" id="WP_045276450.1">
    <property type="nucleotide sequence ID" value="NZ_BAAAUP010000002.1"/>
</dbReference>
<keyword evidence="1" id="KW-0285">Flavoprotein</keyword>
<dbReference type="Gene3D" id="3.50.50.60">
    <property type="entry name" value="FAD/NAD(P)-binding domain"/>
    <property type="match status" value="2"/>
</dbReference>
<evidence type="ECO:0000256" key="2">
    <source>
        <dbReference type="ARBA" id="ARBA00023002"/>
    </source>
</evidence>
<dbReference type="PRINTS" id="PR00469">
    <property type="entry name" value="PNDRDTASEII"/>
</dbReference>
<evidence type="ECO:0000259" key="5">
    <source>
        <dbReference type="Pfam" id="PF13649"/>
    </source>
</evidence>
<dbReference type="OrthoDB" id="9786503at2"/>
<dbReference type="EMBL" id="JYIZ01000054">
    <property type="protein sequence ID" value="KJL38771.1"/>
    <property type="molecule type" value="Genomic_DNA"/>
</dbReference>
<keyword evidence="7" id="KW-1185">Reference proteome</keyword>
<comment type="catalytic activity">
    <reaction evidence="3">
        <text>[thioredoxin]-dithiol + NADP(+) = [thioredoxin]-disulfide + NADPH + H(+)</text>
        <dbReference type="Rhea" id="RHEA:20345"/>
        <dbReference type="Rhea" id="RHEA-COMP:10698"/>
        <dbReference type="Rhea" id="RHEA-COMP:10700"/>
        <dbReference type="ChEBI" id="CHEBI:15378"/>
        <dbReference type="ChEBI" id="CHEBI:29950"/>
        <dbReference type="ChEBI" id="CHEBI:50058"/>
        <dbReference type="ChEBI" id="CHEBI:57783"/>
        <dbReference type="ChEBI" id="CHEBI:58349"/>
        <dbReference type="EC" id="1.8.1.9"/>
    </reaction>
</comment>
<evidence type="ECO:0000313" key="6">
    <source>
        <dbReference type="EMBL" id="KJL38771.1"/>
    </source>
</evidence>
<keyword evidence="2 6" id="KW-0560">Oxidoreductase</keyword>
<dbReference type="CDD" id="cd02440">
    <property type="entry name" value="AdoMet_MTases"/>
    <property type="match status" value="1"/>
</dbReference>
<dbReference type="GO" id="GO:0004791">
    <property type="term" value="F:thioredoxin-disulfide reductase (NADPH) activity"/>
    <property type="evidence" value="ECO:0007669"/>
    <property type="project" value="UniProtKB-EC"/>
</dbReference>
<dbReference type="EC" id="1.6.99.3" evidence="6"/>
<evidence type="ECO:0000256" key="3">
    <source>
        <dbReference type="ARBA" id="ARBA00048132"/>
    </source>
</evidence>
<sequence>MQIRQWDAVVVGGGVAGLSAAQMLGRAGRSTLVLDAGAPRNRFAAHMHGVLGHDGVDPAELLRRGRAEVAAYGVVVEAATVVDVVDEGDALRVRRADGGEERARSLVVTTGVRDELPDIPGLVPLWGESVLHCPYCHGWEVRGRGLGVLATTPASIHQIELVRQWSEQVTAFTALAGPLDPSVEERLTARGIRIVTSPVVEVVSTDGALSGIRTADGADHALDAVFAAPAARRLDGFLDGLGLIRVDGADGALVADERGATSHPRIFAAGNTIAPYGNVPLSMGTGSMAGAGANAALVVEDASLAVADARRVRRNAAWEERYSAEERVWSHRVNATLAAVVEPLPVGRVLDVGCGEGADAVWLAEHGWDATGVDVSATAIARATDAAAARGLEADRVRFVSGDAASALPDGAFDLVTASFLHSWEDDFPRIGILRSAADRVAPGGRLLVISHAAPPPWSSAETHAHAPVMLSPADELALLALDTAEWTPELVEVRARAATAPDGSPAHLDDGVLLLRRRG</sequence>
<dbReference type="Proteomes" id="UP000033956">
    <property type="component" value="Unassembled WGS sequence"/>
</dbReference>
<protein>
    <submittedName>
        <fullName evidence="6">NADH dehydrogenase</fullName>
        <ecNumber evidence="6">1.6.99.3</ecNumber>
    </submittedName>
</protein>
<accession>A0A0M2H4I8</accession>
<dbReference type="InterPro" id="IPR041698">
    <property type="entry name" value="Methyltransf_25"/>
</dbReference>
<dbReference type="InterPro" id="IPR036188">
    <property type="entry name" value="FAD/NAD-bd_sf"/>
</dbReference>
<dbReference type="AlphaFoldDB" id="A0A0M2H4I8"/>
<dbReference type="InterPro" id="IPR029063">
    <property type="entry name" value="SAM-dependent_MTases_sf"/>
</dbReference>
<feature type="domain" description="FAD/NAD(P)-binding" evidence="4">
    <location>
        <begin position="7"/>
        <end position="273"/>
    </location>
</feature>
<comment type="caution">
    <text evidence="6">The sequence shown here is derived from an EMBL/GenBank/DDBJ whole genome shotgun (WGS) entry which is preliminary data.</text>
</comment>
<dbReference type="Gene3D" id="3.40.50.150">
    <property type="entry name" value="Vaccinia Virus protein VP39"/>
    <property type="match status" value="1"/>
</dbReference>
<dbReference type="PANTHER" id="PTHR48105">
    <property type="entry name" value="THIOREDOXIN REDUCTASE 1-RELATED-RELATED"/>
    <property type="match status" value="1"/>
</dbReference>
<dbReference type="InterPro" id="IPR050097">
    <property type="entry name" value="Ferredoxin-NADP_redctase_2"/>
</dbReference>
<dbReference type="PRINTS" id="PR00368">
    <property type="entry name" value="FADPNR"/>
</dbReference>
<gene>
    <name evidence="6" type="primary">ahpF</name>
    <name evidence="6" type="ORF">RS81_02566</name>
</gene>
<dbReference type="PATRIC" id="fig|92835.4.peg.2600"/>
<reference evidence="6 7" key="1">
    <citation type="submission" date="2015-02" db="EMBL/GenBank/DDBJ databases">
        <title>Draft genome sequences of ten Microbacterium spp. with emphasis on heavy metal contaminated environments.</title>
        <authorList>
            <person name="Corretto E."/>
        </authorList>
    </citation>
    <scope>NUCLEOTIDE SEQUENCE [LARGE SCALE GENOMIC DNA]</scope>
    <source>
        <strain evidence="6 7">DSM 12510</strain>
    </source>
</reference>
<dbReference type="Pfam" id="PF13649">
    <property type="entry name" value="Methyltransf_25"/>
    <property type="match status" value="1"/>
</dbReference>
<dbReference type="Pfam" id="PF07992">
    <property type="entry name" value="Pyr_redox_2"/>
    <property type="match status" value="1"/>
</dbReference>
<dbReference type="SUPFAM" id="SSF53335">
    <property type="entry name" value="S-adenosyl-L-methionine-dependent methyltransferases"/>
    <property type="match status" value="1"/>
</dbReference>
<evidence type="ECO:0000313" key="7">
    <source>
        <dbReference type="Proteomes" id="UP000033956"/>
    </source>
</evidence>
<evidence type="ECO:0000256" key="1">
    <source>
        <dbReference type="ARBA" id="ARBA00022630"/>
    </source>
</evidence>
<evidence type="ECO:0000259" key="4">
    <source>
        <dbReference type="Pfam" id="PF07992"/>
    </source>
</evidence>
<proteinExistence type="predicted"/>
<dbReference type="STRING" id="92835.RS81_02566"/>
<dbReference type="SUPFAM" id="SSF51905">
    <property type="entry name" value="FAD/NAD(P)-binding domain"/>
    <property type="match status" value="1"/>
</dbReference>